<comment type="caution">
    <text evidence="2">The sequence shown here is derived from an EMBL/GenBank/DDBJ whole genome shotgun (WGS) entry which is preliminary data.</text>
</comment>
<feature type="region of interest" description="Disordered" evidence="1">
    <location>
        <begin position="1"/>
        <end position="35"/>
    </location>
</feature>
<reference evidence="2 3" key="1">
    <citation type="submission" date="2020-07" db="EMBL/GenBank/DDBJ databases">
        <title>Genomic Encyclopedia of Type Strains, Phase IV (KMG-V): Genome sequencing to study the core and pangenomes of soil and plant-associated prokaryotes.</title>
        <authorList>
            <person name="Whitman W."/>
        </authorList>
    </citation>
    <scope>NUCLEOTIDE SEQUENCE [LARGE SCALE GENOMIC DNA]</scope>
    <source>
        <strain evidence="2 3">M8UP22</strain>
    </source>
</reference>
<sequence>MALERGWAWGGERFAPAGANTPPYRDEAAKGWGTRLGTAGREQRQDAGASLAHLTMKLWCSVDDGFVVGALTACWMG</sequence>
<accession>A0A852VN80</accession>
<evidence type="ECO:0000313" key="3">
    <source>
        <dbReference type="Proteomes" id="UP000564385"/>
    </source>
</evidence>
<gene>
    <name evidence="2" type="ORF">HDF08_002944</name>
</gene>
<evidence type="ECO:0000313" key="2">
    <source>
        <dbReference type="EMBL" id="NYF90842.1"/>
    </source>
</evidence>
<organism evidence="2 3">
    <name type="scientific">Tunturiibacter lichenicola</name>
    <dbReference type="NCBI Taxonomy" id="2051959"/>
    <lineage>
        <taxon>Bacteria</taxon>
        <taxon>Pseudomonadati</taxon>
        <taxon>Acidobacteriota</taxon>
        <taxon>Terriglobia</taxon>
        <taxon>Terriglobales</taxon>
        <taxon>Acidobacteriaceae</taxon>
        <taxon>Tunturiibacter</taxon>
    </lineage>
</organism>
<dbReference type="Proteomes" id="UP000564385">
    <property type="component" value="Unassembled WGS sequence"/>
</dbReference>
<name>A0A852VN80_9BACT</name>
<protein>
    <submittedName>
        <fullName evidence="2">Uncharacterized protein</fullName>
    </submittedName>
</protein>
<evidence type="ECO:0000256" key="1">
    <source>
        <dbReference type="SAM" id="MobiDB-lite"/>
    </source>
</evidence>
<dbReference type="EMBL" id="JACCCU010000002">
    <property type="protein sequence ID" value="NYF90842.1"/>
    <property type="molecule type" value="Genomic_DNA"/>
</dbReference>
<dbReference type="AlphaFoldDB" id="A0A852VN80"/>
<proteinExistence type="predicted"/>